<dbReference type="InterPro" id="IPR015915">
    <property type="entry name" value="Kelch-typ_b-propeller"/>
</dbReference>
<dbReference type="Proteomes" id="UP000257200">
    <property type="component" value="Unplaced"/>
</dbReference>
<dbReference type="PANTHER" id="PTHR46228">
    <property type="entry name" value="KELCH DOMAIN-CONTAINING PROTEIN"/>
    <property type="match status" value="1"/>
</dbReference>
<accession>A0A3Q1F4I7</accession>
<keyword evidence="1" id="KW-0880">Kelch repeat</keyword>
<evidence type="ECO:0000313" key="4">
    <source>
        <dbReference type="Proteomes" id="UP000257200"/>
    </source>
</evidence>
<dbReference type="AlphaFoldDB" id="A0A3Q1F4I7"/>
<dbReference type="Ensembl" id="ENSAPOT00000019460.1">
    <property type="protein sequence ID" value="ENSAPOP00000011788.1"/>
    <property type="gene ID" value="ENSAPOG00000014387.1"/>
</dbReference>
<organism evidence="3 4">
    <name type="scientific">Acanthochromis polyacanthus</name>
    <name type="common">spiny chromis</name>
    <dbReference type="NCBI Taxonomy" id="80966"/>
    <lineage>
        <taxon>Eukaryota</taxon>
        <taxon>Metazoa</taxon>
        <taxon>Chordata</taxon>
        <taxon>Craniata</taxon>
        <taxon>Vertebrata</taxon>
        <taxon>Euteleostomi</taxon>
        <taxon>Actinopterygii</taxon>
        <taxon>Neopterygii</taxon>
        <taxon>Teleostei</taxon>
        <taxon>Neoteleostei</taxon>
        <taxon>Acanthomorphata</taxon>
        <taxon>Ovalentaria</taxon>
        <taxon>Pomacentridae</taxon>
        <taxon>Acanthochromis</taxon>
    </lineage>
</organism>
<name>A0A3Q1F4I7_9TELE</name>
<dbReference type="GeneTree" id="ENSGT00940000178801"/>
<dbReference type="Gene3D" id="2.120.10.80">
    <property type="entry name" value="Kelch-type beta propeller"/>
    <property type="match status" value="1"/>
</dbReference>
<reference evidence="3" key="1">
    <citation type="submission" date="2025-08" db="UniProtKB">
        <authorList>
            <consortium name="Ensembl"/>
        </authorList>
    </citation>
    <scope>IDENTIFICATION</scope>
</reference>
<keyword evidence="4" id="KW-1185">Reference proteome</keyword>
<evidence type="ECO:0000313" key="3">
    <source>
        <dbReference type="Ensembl" id="ENSAPOP00000011788.1"/>
    </source>
</evidence>
<protein>
    <submittedName>
        <fullName evidence="3">Uncharacterized protein</fullName>
    </submittedName>
</protein>
<reference evidence="3" key="2">
    <citation type="submission" date="2025-09" db="UniProtKB">
        <authorList>
            <consortium name="Ensembl"/>
        </authorList>
    </citation>
    <scope>IDENTIFICATION</scope>
</reference>
<dbReference type="SUPFAM" id="SSF117281">
    <property type="entry name" value="Kelch motif"/>
    <property type="match status" value="1"/>
</dbReference>
<dbReference type="PANTHER" id="PTHR46228:SF1">
    <property type="entry name" value="KELCH DOMAIN-CONTAINING PROTEIN 1"/>
    <property type="match status" value="1"/>
</dbReference>
<proteinExistence type="predicted"/>
<dbReference type="Pfam" id="PF24681">
    <property type="entry name" value="Kelch_KLHDC2_KLHL20_DRC7"/>
    <property type="match status" value="1"/>
</dbReference>
<evidence type="ECO:0000256" key="2">
    <source>
        <dbReference type="ARBA" id="ARBA00022737"/>
    </source>
</evidence>
<dbReference type="STRING" id="80966.ENSAPOP00000011788"/>
<keyword evidence="2" id="KW-0677">Repeat</keyword>
<dbReference type="InParanoid" id="A0A3Q1F4I7"/>
<evidence type="ECO:0000256" key="1">
    <source>
        <dbReference type="ARBA" id="ARBA00022441"/>
    </source>
</evidence>
<sequence length="118" mass="13292">MLPSDEIWLCDLDSGTWRIGGDVPPDLDGFCGANIDETLYVFGGRDAVGYSNQMFVVDLSEVCCSWRKLTDTKGTTPSPRNKHSCWVHRDRSVREERGDKVIRVSRRTPGFSTLILIL</sequence>